<name>A0A839SLI2_9PROT</name>
<keyword evidence="10" id="KW-0456">Lyase</keyword>
<evidence type="ECO:0000259" key="9">
    <source>
        <dbReference type="Pfam" id="PF02441"/>
    </source>
</evidence>
<dbReference type="NCBIfam" id="TIGR00421">
    <property type="entry name" value="ubiX_pad"/>
    <property type="match status" value="1"/>
</dbReference>
<keyword evidence="11" id="KW-1185">Reference proteome</keyword>
<dbReference type="InterPro" id="IPR003382">
    <property type="entry name" value="Flavoprotein"/>
</dbReference>
<evidence type="ECO:0000256" key="7">
    <source>
        <dbReference type="HAMAP-Rule" id="MF_01984"/>
    </source>
</evidence>
<accession>A0A839SLI2</accession>
<sequence>MIADNLHPQRTRRIIVGISGASGVVLGVRALEVLREIGVETHLVMTRAAQVTLAHELPIKVSAVTNLASVVYREDDIAAAISSGSFRTDGMLVAPCSIRSMSAIASGVTTGLLARAADVVLKERRRLVLMLRETPLHLGHLRAMTQVTEMGAIVMPPVPAFYARPQTVDDIVDHSIGRALDLFGLDTGRIARWGESGLDQTTERAARNEPSEPIRTTSEIERRRA</sequence>
<protein>
    <recommendedName>
        <fullName evidence="7">Flavin prenyltransferase UbiX</fullName>
        <ecNumber evidence="7">2.5.1.129</ecNumber>
    </recommendedName>
</protein>
<keyword evidence="4 7" id="KW-0808">Transferase</keyword>
<feature type="domain" description="Flavoprotein" evidence="9">
    <location>
        <begin position="13"/>
        <end position="179"/>
    </location>
</feature>
<keyword evidence="2 7" id="KW-0285">Flavoprotein</keyword>
<feature type="binding site" evidence="7">
    <location>
        <begin position="20"/>
        <end position="22"/>
    </location>
    <ligand>
        <name>FMN</name>
        <dbReference type="ChEBI" id="CHEBI:58210"/>
    </ligand>
</feature>
<dbReference type="EC" id="2.5.1.129" evidence="7"/>
<keyword evidence="1 7" id="KW-0637">Prenyltransferase</keyword>
<reference evidence="10 11" key="1">
    <citation type="submission" date="2020-08" db="EMBL/GenBank/DDBJ databases">
        <title>Genomic Encyclopedia of Type Strains, Phase III (KMG-III): the genomes of soil and plant-associated and newly described type strains.</title>
        <authorList>
            <person name="Whitman W."/>
        </authorList>
    </citation>
    <scope>NUCLEOTIDE SEQUENCE [LARGE SCALE GENOMIC DNA]</scope>
    <source>
        <strain evidence="10 11">CECT 8803</strain>
    </source>
</reference>
<dbReference type="PANTHER" id="PTHR43374">
    <property type="entry name" value="FLAVIN PRENYLTRANSFERASE"/>
    <property type="match status" value="1"/>
</dbReference>
<evidence type="ECO:0000256" key="8">
    <source>
        <dbReference type="SAM" id="MobiDB-lite"/>
    </source>
</evidence>
<comment type="catalytic activity">
    <reaction evidence="5 7">
        <text>dimethylallyl phosphate + FMNH2 = prenylated FMNH2 + phosphate</text>
        <dbReference type="Rhea" id="RHEA:37743"/>
        <dbReference type="ChEBI" id="CHEBI:43474"/>
        <dbReference type="ChEBI" id="CHEBI:57618"/>
        <dbReference type="ChEBI" id="CHEBI:87467"/>
        <dbReference type="ChEBI" id="CHEBI:88052"/>
        <dbReference type="EC" id="2.5.1.129"/>
    </reaction>
</comment>
<dbReference type="HAMAP" id="MF_01984">
    <property type="entry name" value="ubiX_pad"/>
    <property type="match status" value="1"/>
</dbReference>
<dbReference type="Gene3D" id="3.40.50.1950">
    <property type="entry name" value="Flavin prenyltransferase-like"/>
    <property type="match status" value="1"/>
</dbReference>
<evidence type="ECO:0000256" key="1">
    <source>
        <dbReference type="ARBA" id="ARBA00022602"/>
    </source>
</evidence>
<proteinExistence type="inferred from homology"/>
<comment type="function">
    <text evidence="7">Flavin prenyltransferase that catalyzes the synthesis of the prenylated FMN cofactor (prenyl-FMN) for 4-hydroxy-3-polyprenylbenzoic acid decarboxylase UbiD. The prenyltransferase is metal-independent and links a dimethylallyl moiety from dimethylallyl monophosphate (DMAP) to the flavin N5 and C6 atoms of FMN.</text>
</comment>
<dbReference type="RefSeq" id="WP_322091194.1">
    <property type="nucleotide sequence ID" value="NZ_JACHXA010000001.1"/>
</dbReference>
<organism evidence="10 11">
    <name type="scientific">Limibacillus halophilus</name>
    <dbReference type="NCBI Taxonomy" id="1579333"/>
    <lineage>
        <taxon>Bacteria</taxon>
        <taxon>Pseudomonadati</taxon>
        <taxon>Pseudomonadota</taxon>
        <taxon>Alphaproteobacteria</taxon>
        <taxon>Rhodospirillales</taxon>
        <taxon>Rhodovibrionaceae</taxon>
        <taxon>Limibacillus</taxon>
    </lineage>
</organism>
<gene>
    <name evidence="7" type="primary">ubiX</name>
    <name evidence="10" type="ORF">FHR98_000022</name>
</gene>
<dbReference type="Pfam" id="PF02441">
    <property type="entry name" value="Flavoprotein"/>
    <property type="match status" value="1"/>
</dbReference>
<evidence type="ECO:0000256" key="3">
    <source>
        <dbReference type="ARBA" id="ARBA00022643"/>
    </source>
</evidence>
<evidence type="ECO:0000256" key="6">
    <source>
        <dbReference type="ARBA" id="ARBA00060793"/>
    </source>
</evidence>
<dbReference type="NCBIfam" id="NF004685">
    <property type="entry name" value="PRK06029.1"/>
    <property type="match status" value="1"/>
</dbReference>
<feature type="binding site" evidence="7">
    <location>
        <position position="132"/>
    </location>
    <ligand>
        <name>FMN</name>
        <dbReference type="ChEBI" id="CHEBI:58210"/>
    </ligand>
</feature>
<feature type="binding site" evidence="7">
    <location>
        <position position="178"/>
    </location>
    <ligand>
        <name>dimethylallyl phosphate</name>
        <dbReference type="ChEBI" id="CHEBI:88052"/>
    </ligand>
</feature>
<dbReference type="Proteomes" id="UP000581135">
    <property type="component" value="Unassembled WGS sequence"/>
</dbReference>
<dbReference type="SUPFAM" id="SSF52507">
    <property type="entry name" value="Homo-oligomeric flavin-containing Cys decarboxylases, HFCD"/>
    <property type="match status" value="1"/>
</dbReference>
<comment type="caution">
    <text evidence="7">Lacks conserved residue(s) required for the propagation of feature annotation.</text>
</comment>
<evidence type="ECO:0000256" key="4">
    <source>
        <dbReference type="ARBA" id="ARBA00022679"/>
    </source>
</evidence>
<dbReference type="FunFam" id="3.40.50.1950:FF:000001">
    <property type="entry name" value="Flavin prenyltransferase UbiX"/>
    <property type="match status" value="1"/>
</dbReference>
<evidence type="ECO:0000313" key="11">
    <source>
        <dbReference type="Proteomes" id="UP000581135"/>
    </source>
</evidence>
<feature type="binding site" evidence="7">
    <location>
        <position position="162"/>
    </location>
    <ligand>
        <name>dimethylallyl phosphate</name>
        <dbReference type="ChEBI" id="CHEBI:88052"/>
    </ligand>
</feature>
<feature type="region of interest" description="Disordered" evidence="8">
    <location>
        <begin position="196"/>
        <end position="225"/>
    </location>
</feature>
<evidence type="ECO:0000256" key="2">
    <source>
        <dbReference type="ARBA" id="ARBA00022630"/>
    </source>
</evidence>
<dbReference type="InterPro" id="IPR004507">
    <property type="entry name" value="UbiX-like"/>
</dbReference>
<dbReference type="InterPro" id="IPR036551">
    <property type="entry name" value="Flavin_trans-like"/>
</dbReference>
<feature type="compositionally biased region" description="Basic and acidic residues" evidence="8">
    <location>
        <begin position="201"/>
        <end position="225"/>
    </location>
</feature>
<dbReference type="AlphaFoldDB" id="A0A839SLI2"/>
<dbReference type="EMBL" id="JACHXA010000001">
    <property type="protein sequence ID" value="MBB3063757.1"/>
    <property type="molecule type" value="Genomic_DNA"/>
</dbReference>
<dbReference type="GO" id="GO:0106141">
    <property type="term" value="F:flavin prenyltransferase activity"/>
    <property type="evidence" value="ECO:0007669"/>
    <property type="project" value="UniProtKB-EC"/>
</dbReference>
<dbReference type="GO" id="GO:0016831">
    <property type="term" value="F:carboxy-lyase activity"/>
    <property type="evidence" value="ECO:0007669"/>
    <property type="project" value="TreeGrafter"/>
</dbReference>
<comment type="caution">
    <text evidence="10">The sequence shown here is derived from an EMBL/GenBank/DDBJ whole genome shotgun (WGS) entry which is preliminary data.</text>
</comment>
<evidence type="ECO:0000313" key="10">
    <source>
        <dbReference type="EMBL" id="MBB3063757.1"/>
    </source>
</evidence>
<dbReference type="PANTHER" id="PTHR43374:SF1">
    <property type="entry name" value="FLAVIN PRENYLTRANSFERASE PAD1, MITOCHONDRIAL"/>
    <property type="match status" value="1"/>
</dbReference>
<feature type="binding site" evidence="7">
    <location>
        <begin position="97"/>
        <end position="100"/>
    </location>
    <ligand>
        <name>FMN</name>
        <dbReference type="ChEBI" id="CHEBI:58210"/>
    </ligand>
</feature>
<feature type="binding site" evidence="7">
    <location>
        <position position="46"/>
    </location>
    <ligand>
        <name>FMN</name>
        <dbReference type="ChEBI" id="CHEBI:58210"/>
    </ligand>
</feature>
<keyword evidence="3 7" id="KW-0288">FMN</keyword>
<evidence type="ECO:0000256" key="5">
    <source>
        <dbReference type="ARBA" id="ARBA00050612"/>
    </source>
</evidence>
<comment type="similarity">
    <text evidence="6 7">Belongs to the UbiX/PAD1 family.</text>
</comment>